<accession>A0A914MII9</accession>
<dbReference type="PANTHER" id="PTHR46079">
    <property type="entry name" value="FERM DOMAIN-CONTAINING PROTEIN 4"/>
    <property type="match status" value="1"/>
</dbReference>
<dbReference type="PANTHER" id="PTHR46079:SF2">
    <property type="entry name" value="FERM DOMAIN-CONTAINING PROTEIN"/>
    <property type="match status" value="1"/>
</dbReference>
<name>A0A914MII9_MELIC</name>
<proteinExistence type="predicted"/>
<dbReference type="Pfam" id="PF11819">
    <property type="entry name" value="CUPID"/>
    <property type="match status" value="1"/>
</dbReference>
<reference evidence="7" key="1">
    <citation type="submission" date="2022-11" db="UniProtKB">
        <authorList>
            <consortium name="WormBaseParasite"/>
        </authorList>
    </citation>
    <scope>IDENTIFICATION</scope>
</reference>
<evidence type="ECO:0000256" key="1">
    <source>
        <dbReference type="ARBA" id="ARBA00004496"/>
    </source>
</evidence>
<evidence type="ECO:0000259" key="5">
    <source>
        <dbReference type="Pfam" id="PF11819"/>
    </source>
</evidence>
<dbReference type="GO" id="GO:0005737">
    <property type="term" value="C:cytoplasm"/>
    <property type="evidence" value="ECO:0007669"/>
    <property type="project" value="UniProtKB-SubCell"/>
</dbReference>
<evidence type="ECO:0000256" key="3">
    <source>
        <dbReference type="ARBA" id="ARBA00023054"/>
    </source>
</evidence>
<dbReference type="InterPro" id="IPR021774">
    <property type="entry name" value="CUPID"/>
</dbReference>
<keyword evidence="6" id="KW-1185">Reference proteome</keyword>
<feature type="compositionally biased region" description="Polar residues" evidence="4">
    <location>
        <begin position="553"/>
        <end position="562"/>
    </location>
</feature>
<dbReference type="WBParaSite" id="Minc3s01550g24642">
    <property type="protein sequence ID" value="Minc3s01550g24642"/>
    <property type="gene ID" value="Minc3s01550g24642"/>
</dbReference>
<feature type="compositionally biased region" description="Basic residues" evidence="4">
    <location>
        <begin position="264"/>
        <end position="275"/>
    </location>
</feature>
<keyword evidence="3" id="KW-0175">Coiled coil</keyword>
<protein>
    <submittedName>
        <fullName evidence="7">Cytohesin Ubiquitin Protein Inducing domain-containing protein</fullName>
    </submittedName>
</protein>
<feature type="domain" description="Cytohesin Ubiquitin Protein Inducing" evidence="5">
    <location>
        <begin position="41"/>
        <end position="153"/>
    </location>
</feature>
<feature type="region of interest" description="Disordered" evidence="4">
    <location>
        <begin position="239"/>
        <end position="283"/>
    </location>
</feature>
<evidence type="ECO:0000313" key="7">
    <source>
        <dbReference type="WBParaSite" id="Minc3s01550g24642"/>
    </source>
</evidence>
<comment type="subcellular location">
    <subcellularLocation>
        <location evidence="1">Cytoplasm</location>
    </subcellularLocation>
</comment>
<dbReference type="Proteomes" id="UP000887563">
    <property type="component" value="Unplaced"/>
</dbReference>
<evidence type="ECO:0000313" key="6">
    <source>
        <dbReference type="Proteomes" id="UP000887563"/>
    </source>
</evidence>
<feature type="region of interest" description="Disordered" evidence="4">
    <location>
        <begin position="189"/>
        <end position="217"/>
    </location>
</feature>
<evidence type="ECO:0000256" key="4">
    <source>
        <dbReference type="SAM" id="MobiDB-lite"/>
    </source>
</evidence>
<dbReference type="AlphaFoldDB" id="A0A914MII9"/>
<feature type="region of interest" description="Disordered" evidence="4">
    <location>
        <begin position="386"/>
        <end position="413"/>
    </location>
</feature>
<dbReference type="GO" id="GO:0090162">
    <property type="term" value="P:establishment of epithelial cell polarity"/>
    <property type="evidence" value="ECO:0007669"/>
    <property type="project" value="InterPro"/>
</dbReference>
<feature type="compositionally biased region" description="Low complexity" evidence="4">
    <location>
        <begin position="396"/>
        <end position="408"/>
    </location>
</feature>
<evidence type="ECO:0000256" key="2">
    <source>
        <dbReference type="ARBA" id="ARBA00022490"/>
    </source>
</evidence>
<sequence>MASPLIQNFGVRQKIEKITNNNNNEEEAPPYKRIEINIENEELKDEMKRKLEISNALRIQAELLEETLIKRLEELKRICIEEAELTGQLPKEIYKTLLPGEPEPIIKRRVGTAFKFPQKLLNDNNQIDELGRLETEIVLNKRIVAAAERLATDWSANKGLRKKRRRDLQMATIKLRTLEKDLNRRICLSNSKPDVSTPPHEEIQGMRRQSKNAGSGFSLNSLKNWPNFYNTIKWGNPSTKSCPSTPHGSVLDLAETTPNISPQKKNRKDSKKSRKTPTNAKNLHNLIKKEEQQKLLNSQQIPKQQNQKIKSCCSPSTTKLPLSFSTSASSSSTSSYSSSLSLNGPTPSIKCQKINGGTVSATISSSSGISASMSASLASASSTNLITPPPIPCRRSSAGSNNKNNKSSPPTLIQPCKETSNFYIKTELKEEITTNNSTHLYANIGYTSSAPYKSAYRQSNFPTLQNTQKSLSPTNNYCYNNCYSVPSTSILNNKEFPSSRQHLNTLINSSSISSSALPRFNKISPQQSLLIPSYYSSSSLDRRALKGKKNQTENKQSPQLRLQQKPPPFYSCHLNESFVKQFSLQRKNAATTFPVDTKLNPFESTDSPNSQQNSFNLNKMLEKDESMENLLVLIHNTTFNN</sequence>
<keyword evidence="2" id="KW-0963">Cytoplasm</keyword>
<feature type="region of interest" description="Disordered" evidence="4">
    <location>
        <begin position="542"/>
        <end position="566"/>
    </location>
</feature>
<organism evidence="6 7">
    <name type="scientific">Meloidogyne incognita</name>
    <name type="common">Southern root-knot nematode worm</name>
    <name type="synonym">Oxyuris incognita</name>
    <dbReference type="NCBI Taxonomy" id="6306"/>
    <lineage>
        <taxon>Eukaryota</taxon>
        <taxon>Metazoa</taxon>
        <taxon>Ecdysozoa</taxon>
        <taxon>Nematoda</taxon>
        <taxon>Chromadorea</taxon>
        <taxon>Rhabditida</taxon>
        <taxon>Tylenchina</taxon>
        <taxon>Tylenchomorpha</taxon>
        <taxon>Tylenchoidea</taxon>
        <taxon>Meloidogynidae</taxon>
        <taxon>Meloidogyninae</taxon>
        <taxon>Meloidogyne</taxon>
        <taxon>Meloidogyne incognita group</taxon>
    </lineage>
</organism>
<dbReference type="InterPro" id="IPR047176">
    <property type="entry name" value="FRMD4A/B"/>
</dbReference>